<dbReference type="OrthoDB" id="10249577at2759"/>
<dbReference type="InterPro" id="IPR011990">
    <property type="entry name" value="TPR-like_helical_dom_sf"/>
</dbReference>
<proteinExistence type="inferred from homology"/>
<sequence length="677" mass="77804">MASLQIKDGEYTAVVYRLVKDGRYGEAIQILSSELQKQSRSRAGLSLLGYCYYQMQDFVNAADCYDQLIQINPEVEEYKLYHAQSLYKACLYPEAMKATFLLDSPAFQSKVLKLQAAVKYGEEDLSGAKSLVEQLPVDDPDSEINMGCLLYKEGQYEEACKKFITTMQVVGYKPDLSYNIALCYYSMKQYAPALKHIADIIERGIREHPELSVGMTTEGIDVRSVGNTLVLHETALIEAFNLKAAIEYQLKNSCLVRIGSQPACPGIECGFTRKKISRDESAQEALTDMPPRSEEELDPVTLHNQALMNMDSKPTEGFEKLQFLLQQNPFPPETFGNLLLLYCKYEYFDLAADVLAENAQLTYKFLTPYLYDFLDALITCQTAPEEAFLKLDELAGMLTEQLRKLTKQVQEARHNRDDDAVKKAVNDYDEALEKYIPVLMAQAKIYWNLENYQMVEKIFRKSVEFCNEHDVWKLNVAHVLFMQENKYKEAIGFYEPIVKKNFDNILNVSAIILANLCVSYIMTSQNEEAEELMRKIEKEEEQLAYDDPDKKTYHLCIVNLVIGTLYCAKGNYDFGISRVIKSLEPYNKKLGTDTWYYAKRCFLSLLENMSKHMIMLRDTVIHECIQFLEHCEIYGKNIPAVIEQPLEEEKLHIGKNTVTYEARQIKALIYEIIGWNV</sequence>
<evidence type="ECO:0000313" key="11">
    <source>
        <dbReference type="RefSeq" id="XP_033785865.1"/>
    </source>
</evidence>
<gene>
    <name evidence="11" type="primary">LOC117353728</name>
</gene>
<keyword evidence="4 9" id="KW-0970">Cilium biogenesis/degradation</keyword>
<keyword evidence="10" id="KW-1185">Reference proteome</keyword>
<dbReference type="GO" id="GO:0005879">
    <property type="term" value="C:axonemal microtubule"/>
    <property type="evidence" value="ECO:0007669"/>
    <property type="project" value="UniProtKB-UniRule"/>
</dbReference>
<dbReference type="PANTHER" id="PTHR20931">
    <property type="entry name" value="TETRATRICOPEPTIDE REPEAT PROTEIN 30"/>
    <property type="match status" value="1"/>
</dbReference>
<dbReference type="FunCoup" id="A0A6P8PUT9">
    <property type="interactions" value="366"/>
</dbReference>
<dbReference type="AlphaFoldDB" id="A0A6P8PUT9"/>
<comment type="similarity">
    <text evidence="2 9">Belongs to the TTC30/dfy-1/fleer family.</text>
</comment>
<dbReference type="SMART" id="SM00028">
    <property type="entry name" value="TPR"/>
    <property type="match status" value="4"/>
</dbReference>
<dbReference type="InterPro" id="IPR013105">
    <property type="entry name" value="TPR_2"/>
</dbReference>
<evidence type="ECO:0000256" key="1">
    <source>
        <dbReference type="ARBA" id="ARBA00004138"/>
    </source>
</evidence>
<evidence type="ECO:0000256" key="6">
    <source>
        <dbReference type="ARBA" id="ARBA00023069"/>
    </source>
</evidence>
<dbReference type="FunFam" id="1.25.40.10:FF:000317">
    <property type="entry name" value="Tetratricopeptide repeat protein 30A"/>
    <property type="match status" value="1"/>
</dbReference>
<dbReference type="GO" id="GO:0030992">
    <property type="term" value="C:intraciliary transport particle B"/>
    <property type="evidence" value="ECO:0007669"/>
    <property type="project" value="TreeGrafter"/>
</dbReference>
<keyword evidence="5 8" id="KW-0802">TPR repeat</keyword>
<dbReference type="KEGG" id="gsh:117353728"/>
<dbReference type="PANTHER" id="PTHR20931:SF0">
    <property type="entry name" value="TETRATRICOPEPTIDE REPEAT PROTEIN 30"/>
    <property type="match status" value="1"/>
</dbReference>
<dbReference type="GeneID" id="117353728"/>
<organism evidence="10 11">
    <name type="scientific">Geotrypetes seraphini</name>
    <name type="common">Gaboon caecilian</name>
    <name type="synonym">Caecilia seraphini</name>
    <dbReference type="NCBI Taxonomy" id="260995"/>
    <lineage>
        <taxon>Eukaryota</taxon>
        <taxon>Metazoa</taxon>
        <taxon>Chordata</taxon>
        <taxon>Craniata</taxon>
        <taxon>Vertebrata</taxon>
        <taxon>Euteleostomi</taxon>
        <taxon>Amphibia</taxon>
        <taxon>Gymnophiona</taxon>
        <taxon>Geotrypetes</taxon>
    </lineage>
</organism>
<evidence type="ECO:0000256" key="8">
    <source>
        <dbReference type="PROSITE-ProRule" id="PRU00339"/>
    </source>
</evidence>
<dbReference type="InterPro" id="IPR019734">
    <property type="entry name" value="TPR_rpt"/>
</dbReference>
<dbReference type="Gene3D" id="1.25.40.10">
    <property type="entry name" value="Tetratricopeptide repeat domain"/>
    <property type="match status" value="3"/>
</dbReference>
<evidence type="ECO:0000313" key="10">
    <source>
        <dbReference type="Proteomes" id="UP000515159"/>
    </source>
</evidence>
<keyword evidence="3" id="KW-0677">Repeat</keyword>
<evidence type="ECO:0000256" key="5">
    <source>
        <dbReference type="ARBA" id="ARBA00022803"/>
    </source>
</evidence>
<dbReference type="InterPro" id="IPR039941">
    <property type="entry name" value="TT30"/>
</dbReference>
<accession>A0A6P8PUT9</accession>
<dbReference type="Pfam" id="PF07719">
    <property type="entry name" value="TPR_2"/>
    <property type="match status" value="1"/>
</dbReference>
<evidence type="ECO:0000256" key="2">
    <source>
        <dbReference type="ARBA" id="ARBA00009522"/>
    </source>
</evidence>
<keyword evidence="7 9" id="KW-0966">Cell projection</keyword>
<evidence type="ECO:0000256" key="4">
    <source>
        <dbReference type="ARBA" id="ARBA00022794"/>
    </source>
</evidence>
<keyword evidence="6 9" id="KW-0969">Cilium</keyword>
<dbReference type="PROSITE" id="PS50005">
    <property type="entry name" value="TPR"/>
    <property type="match status" value="1"/>
</dbReference>
<dbReference type="RefSeq" id="XP_033785865.1">
    <property type="nucleotide sequence ID" value="XM_033929974.1"/>
</dbReference>
<reference evidence="11" key="1">
    <citation type="submission" date="2025-08" db="UniProtKB">
        <authorList>
            <consortium name="RefSeq"/>
        </authorList>
    </citation>
    <scope>IDENTIFICATION</scope>
</reference>
<dbReference type="GO" id="GO:0042073">
    <property type="term" value="P:intraciliary transport"/>
    <property type="evidence" value="ECO:0007669"/>
    <property type="project" value="UniProtKB-UniRule"/>
</dbReference>
<dbReference type="InParanoid" id="A0A6P8PUT9"/>
<dbReference type="FunFam" id="1.25.40.10:FF:000226">
    <property type="entry name" value="Tetratricopeptide repeat protein 30A"/>
    <property type="match status" value="1"/>
</dbReference>
<evidence type="ECO:0000256" key="9">
    <source>
        <dbReference type="RuleBase" id="RU367070"/>
    </source>
</evidence>
<protein>
    <recommendedName>
        <fullName evidence="9">Tetratricopeptide repeat protein 30</fullName>
    </recommendedName>
</protein>
<evidence type="ECO:0000256" key="3">
    <source>
        <dbReference type="ARBA" id="ARBA00022737"/>
    </source>
</evidence>
<dbReference type="Proteomes" id="UP000515159">
    <property type="component" value="Chromosome 2"/>
</dbReference>
<dbReference type="GO" id="GO:0120170">
    <property type="term" value="F:intraciliary transport particle B binding"/>
    <property type="evidence" value="ECO:0007669"/>
    <property type="project" value="TreeGrafter"/>
</dbReference>
<comment type="subcellular location">
    <subcellularLocation>
        <location evidence="1 9">Cell projection</location>
        <location evidence="1 9">Cilium</location>
    </subcellularLocation>
</comment>
<dbReference type="SUPFAM" id="SSF48452">
    <property type="entry name" value="TPR-like"/>
    <property type="match status" value="2"/>
</dbReference>
<comment type="function">
    <text evidence="9">Required for polyglutamylation of axonemal tubulin. Plays a role in anterograde intraflagellar transport (IFT), the process by which cilia precursors are transported from the base of the cilium to the site of their incorporation at the tip.</text>
</comment>
<evidence type="ECO:0000256" key="7">
    <source>
        <dbReference type="ARBA" id="ARBA00023273"/>
    </source>
</evidence>
<name>A0A6P8PUT9_GEOSA</name>
<feature type="repeat" description="TPR" evidence="8">
    <location>
        <begin position="42"/>
        <end position="75"/>
    </location>
</feature>